<feature type="compositionally biased region" description="Polar residues" evidence="1">
    <location>
        <begin position="1"/>
        <end position="17"/>
    </location>
</feature>
<accession>A0A0N4X517</accession>
<dbReference type="WBParaSite" id="HPLM_0001945901-mRNA-1">
    <property type="protein sequence ID" value="HPLM_0001945901-mRNA-1"/>
    <property type="gene ID" value="HPLM_0001945901"/>
</dbReference>
<organism evidence="5">
    <name type="scientific">Haemonchus placei</name>
    <name type="common">Barber's pole worm</name>
    <dbReference type="NCBI Taxonomy" id="6290"/>
    <lineage>
        <taxon>Eukaryota</taxon>
        <taxon>Metazoa</taxon>
        <taxon>Ecdysozoa</taxon>
        <taxon>Nematoda</taxon>
        <taxon>Chromadorea</taxon>
        <taxon>Rhabditida</taxon>
        <taxon>Rhabditina</taxon>
        <taxon>Rhabditomorpha</taxon>
        <taxon>Strongyloidea</taxon>
        <taxon>Trichostrongylidae</taxon>
        <taxon>Haemonchus</taxon>
    </lineage>
</organism>
<gene>
    <name evidence="3" type="ORF">HPLM_LOCUS19451</name>
</gene>
<sequence>MLISTKSPPTVDQVSNRYDQKKKSLTPAEQQRELIKQRIRRIHEERRIRSIKFAKTIRVTLYFLLGIGSVVLILLAVLVIMMLGSSQSKKVNQEILRKNCLKKPFCYCS</sequence>
<protein>
    <submittedName>
        <fullName evidence="3 5">Uncharacterized protein</fullName>
    </submittedName>
</protein>
<feature type="transmembrane region" description="Helical" evidence="2">
    <location>
        <begin position="59"/>
        <end position="83"/>
    </location>
</feature>
<evidence type="ECO:0000313" key="4">
    <source>
        <dbReference type="Proteomes" id="UP000268014"/>
    </source>
</evidence>
<name>A0A0N4X517_HAEPC</name>
<keyword evidence="2" id="KW-1133">Transmembrane helix</keyword>
<keyword evidence="2" id="KW-0472">Membrane</keyword>
<evidence type="ECO:0000313" key="3">
    <source>
        <dbReference type="EMBL" id="VDO77310.1"/>
    </source>
</evidence>
<evidence type="ECO:0000313" key="5">
    <source>
        <dbReference type="WBParaSite" id="HPLM_0001945901-mRNA-1"/>
    </source>
</evidence>
<dbReference type="EMBL" id="UZAF01021334">
    <property type="protein sequence ID" value="VDO77310.1"/>
    <property type="molecule type" value="Genomic_DNA"/>
</dbReference>
<feature type="region of interest" description="Disordered" evidence="1">
    <location>
        <begin position="1"/>
        <end position="30"/>
    </location>
</feature>
<evidence type="ECO:0000256" key="2">
    <source>
        <dbReference type="SAM" id="Phobius"/>
    </source>
</evidence>
<keyword evidence="2" id="KW-0812">Transmembrane</keyword>
<evidence type="ECO:0000256" key="1">
    <source>
        <dbReference type="SAM" id="MobiDB-lite"/>
    </source>
</evidence>
<reference evidence="5" key="1">
    <citation type="submission" date="2017-02" db="UniProtKB">
        <authorList>
            <consortium name="WormBaseParasite"/>
        </authorList>
    </citation>
    <scope>IDENTIFICATION</scope>
</reference>
<dbReference type="AlphaFoldDB" id="A0A0N4X517"/>
<proteinExistence type="predicted"/>
<keyword evidence="4" id="KW-1185">Reference proteome</keyword>
<reference evidence="3 4" key="2">
    <citation type="submission" date="2018-11" db="EMBL/GenBank/DDBJ databases">
        <authorList>
            <consortium name="Pathogen Informatics"/>
        </authorList>
    </citation>
    <scope>NUCLEOTIDE SEQUENCE [LARGE SCALE GENOMIC DNA]</scope>
    <source>
        <strain evidence="3 4">MHpl1</strain>
    </source>
</reference>
<dbReference type="Proteomes" id="UP000268014">
    <property type="component" value="Unassembled WGS sequence"/>
</dbReference>